<proteinExistence type="predicted"/>
<accession>A0A172WC22</accession>
<organism evidence="1">
    <name type="scientific">Gibberella moniliformis</name>
    <name type="common">Maize ear and stalk rot fungus</name>
    <name type="synonym">Fusarium verticillioides</name>
    <dbReference type="NCBI Taxonomy" id="117187"/>
    <lineage>
        <taxon>Eukaryota</taxon>
        <taxon>Fungi</taxon>
        <taxon>Dikarya</taxon>
        <taxon>Ascomycota</taxon>
        <taxon>Pezizomycotina</taxon>
        <taxon>Sordariomycetes</taxon>
        <taxon>Hypocreomycetidae</taxon>
        <taxon>Hypocreales</taxon>
        <taxon>Nectriaceae</taxon>
        <taxon>Fusarium</taxon>
        <taxon>Fusarium fujikuroi species complex</taxon>
    </lineage>
</organism>
<reference evidence="1" key="1">
    <citation type="journal article" date="2016" name="G3 (Bethesda)">
        <title>A Meiotic Drive Element in the Maize Pathogen Fusarium verticillioides Is Located Within a 102 kb Region of Chromosome V.</title>
        <authorList>
            <person name="Pyle J."/>
            <person name="Patel T."/>
            <person name="Merrill B."/>
            <person name="Nsokoshi C."/>
            <person name="McCall M."/>
            <person name="Proctor R.H."/>
            <person name="Brown D.W."/>
            <person name="Hammond T.M."/>
        </authorList>
    </citation>
    <scope>NUCLEOTIDE SEQUENCE</scope>
    <source>
        <strain evidence="1">FGSC 7603</strain>
    </source>
</reference>
<sequence>MTYGLLCIDIDNSASNSENLSILKLSNCQTVHDERGSASQEQVRHSLSLTYAYVTDQSNPQAPIN</sequence>
<protein>
    <submittedName>
        <fullName evidence="1">Uncharacterized protein</fullName>
    </submittedName>
</protein>
<name>A0A172WC22_GIBMO</name>
<dbReference type="AlphaFoldDB" id="A0A172WC22"/>
<evidence type="ECO:0000313" key="1">
    <source>
        <dbReference type="EMBL" id="ANF07011.1"/>
    </source>
</evidence>
<dbReference type="EMBL" id="KU963213">
    <property type="protein sequence ID" value="ANF07011.1"/>
    <property type="molecule type" value="Genomic_DNA"/>
</dbReference>
<gene>
    <name evidence="1" type="ORF">FVEG_03184</name>
</gene>